<sequence length="100" mass="11267">MKRVAIIGGDNKKGYEDKLKTLNFELKYHDGRMKRKGTKNYFTNLLKDVECVIVILSAVSHGTMYAVKGAAEKFGIKVIYHRSKGISSVINAVHENVAFY</sequence>
<proteinExistence type="inferred from homology"/>
<dbReference type="InterPro" id="IPR016772">
    <property type="entry name" value="UCP020408"/>
</dbReference>
<dbReference type="AlphaFoldDB" id="A0A6N8FF67"/>
<comment type="similarity">
    <text evidence="1">Belongs to the UPF0751 family.</text>
</comment>
<organism evidence="2 3">
    <name type="scientific">Ornithinibacillus caprae</name>
    <dbReference type="NCBI Taxonomy" id="2678566"/>
    <lineage>
        <taxon>Bacteria</taxon>
        <taxon>Bacillati</taxon>
        <taxon>Bacillota</taxon>
        <taxon>Bacilli</taxon>
        <taxon>Bacillales</taxon>
        <taxon>Bacillaceae</taxon>
        <taxon>Ornithinibacillus</taxon>
    </lineage>
</organism>
<dbReference type="Proteomes" id="UP000469125">
    <property type="component" value="Unassembled WGS sequence"/>
</dbReference>
<dbReference type="Pfam" id="PF10087">
    <property type="entry name" value="DUF2325"/>
    <property type="match status" value="1"/>
</dbReference>
<evidence type="ECO:0000313" key="3">
    <source>
        <dbReference type="Proteomes" id="UP000469125"/>
    </source>
</evidence>
<name>A0A6N8FF67_9BACI</name>
<gene>
    <name evidence="2" type="ORF">GMD78_07310</name>
</gene>
<protein>
    <submittedName>
        <fullName evidence="2">DUF2325 domain-containing protein</fullName>
    </submittedName>
</protein>
<keyword evidence="3" id="KW-1185">Reference proteome</keyword>
<comment type="caution">
    <text evidence="2">The sequence shown here is derived from an EMBL/GenBank/DDBJ whole genome shotgun (WGS) entry which is preliminary data.</text>
</comment>
<dbReference type="RefSeq" id="WP_155668184.1">
    <property type="nucleotide sequence ID" value="NZ_WOCA01000004.1"/>
</dbReference>
<dbReference type="EMBL" id="WOCA01000004">
    <property type="protein sequence ID" value="MUK88200.1"/>
    <property type="molecule type" value="Genomic_DNA"/>
</dbReference>
<reference evidence="2 3" key="1">
    <citation type="submission" date="2019-11" db="EMBL/GenBank/DDBJ databases">
        <authorList>
            <person name="Li X."/>
        </authorList>
    </citation>
    <scope>NUCLEOTIDE SEQUENCE [LARGE SCALE GENOMIC DNA]</scope>
    <source>
        <strain evidence="2 3">L9</strain>
    </source>
</reference>
<accession>A0A6N8FF67</accession>
<evidence type="ECO:0000256" key="1">
    <source>
        <dbReference type="ARBA" id="ARBA00007189"/>
    </source>
</evidence>
<evidence type="ECO:0000313" key="2">
    <source>
        <dbReference type="EMBL" id="MUK88200.1"/>
    </source>
</evidence>